<dbReference type="GO" id="GO:0009279">
    <property type="term" value="C:cell outer membrane"/>
    <property type="evidence" value="ECO:0007669"/>
    <property type="project" value="UniProtKB-SubCell"/>
</dbReference>
<dbReference type="Pfam" id="PF00593">
    <property type="entry name" value="TonB_dep_Rec_b-barrel"/>
    <property type="match status" value="1"/>
</dbReference>
<gene>
    <name evidence="5" type="ORF">LCGC14_1906770</name>
</gene>
<evidence type="ECO:0000313" key="5">
    <source>
        <dbReference type="EMBL" id="KKL90231.1"/>
    </source>
</evidence>
<dbReference type="PANTHER" id="PTHR40980:SF3">
    <property type="entry name" value="TONB-DEPENDENT RECEPTOR-LIKE BETA-BARREL DOMAIN-CONTAINING PROTEIN"/>
    <property type="match status" value="1"/>
</dbReference>
<reference evidence="5" key="1">
    <citation type="journal article" date="2015" name="Nature">
        <title>Complex archaea that bridge the gap between prokaryotes and eukaryotes.</title>
        <authorList>
            <person name="Spang A."/>
            <person name="Saw J.H."/>
            <person name="Jorgensen S.L."/>
            <person name="Zaremba-Niedzwiedzka K."/>
            <person name="Martijn J."/>
            <person name="Lind A.E."/>
            <person name="van Eijk R."/>
            <person name="Schleper C."/>
            <person name="Guy L."/>
            <person name="Ettema T.J."/>
        </authorList>
    </citation>
    <scope>NUCLEOTIDE SEQUENCE</scope>
</reference>
<dbReference type="EMBL" id="LAZR01020065">
    <property type="protein sequence ID" value="KKL90231.1"/>
    <property type="molecule type" value="Genomic_DNA"/>
</dbReference>
<feature type="domain" description="TonB-dependent receptor-like beta-barrel" evidence="4">
    <location>
        <begin position="7"/>
        <end position="326"/>
    </location>
</feature>
<feature type="non-terminal residue" evidence="5">
    <location>
        <position position="1"/>
    </location>
</feature>
<evidence type="ECO:0000256" key="3">
    <source>
        <dbReference type="ARBA" id="ARBA00023237"/>
    </source>
</evidence>
<dbReference type="PANTHER" id="PTHR40980">
    <property type="entry name" value="PLUG DOMAIN-CONTAINING PROTEIN"/>
    <property type="match status" value="1"/>
</dbReference>
<comment type="caution">
    <text evidence="5">The sequence shown here is derived from an EMBL/GenBank/DDBJ whole genome shotgun (WGS) entry which is preliminary data.</text>
</comment>
<organism evidence="5">
    <name type="scientific">marine sediment metagenome</name>
    <dbReference type="NCBI Taxonomy" id="412755"/>
    <lineage>
        <taxon>unclassified sequences</taxon>
        <taxon>metagenomes</taxon>
        <taxon>ecological metagenomes</taxon>
    </lineage>
</organism>
<sequence length="360" mass="39226">IMDSARGSYCFFVQADINAELGSIPVTGNIGVRYVQTKQSSQGSAANTIDGLVVVSPTDMSHDYSHVLPSINLSFAIDEEQTIRFGAAKTISRALLNDMNASVSASYGQQPDENGNYWTISGGNPELEPKEATGLDLSYENYFDAEGYFSAAFFYKDITQWIFDGSYEVDMSGVADPSTGEIPEFSTGTASGMVNGGGGDLWGYELSLALPFSIFHPSLEGFGVIASHTGIEQDVEDQFGNDYKLPGLSEQVDSFTVYYERNGFQARTSMRKRSDFKGNVNGLGLAPTQVDILGETLWDAQVGYDFSEAGVESLDGLSLTFQVQNITEEPFTTLSGDNALQVRDYQDYGRTFLLGFSYKL</sequence>
<comment type="subcellular location">
    <subcellularLocation>
        <location evidence="1">Cell outer membrane</location>
    </subcellularLocation>
</comment>
<evidence type="ECO:0000256" key="2">
    <source>
        <dbReference type="ARBA" id="ARBA00023136"/>
    </source>
</evidence>
<accession>A0A0F9GI49</accession>
<protein>
    <recommendedName>
        <fullName evidence="4">TonB-dependent receptor-like beta-barrel domain-containing protein</fullName>
    </recommendedName>
</protein>
<name>A0A0F9GI49_9ZZZZ</name>
<dbReference type="Gene3D" id="2.40.170.20">
    <property type="entry name" value="TonB-dependent receptor, beta-barrel domain"/>
    <property type="match status" value="1"/>
</dbReference>
<dbReference type="AlphaFoldDB" id="A0A0F9GI49"/>
<evidence type="ECO:0000256" key="1">
    <source>
        <dbReference type="ARBA" id="ARBA00004442"/>
    </source>
</evidence>
<keyword evidence="2" id="KW-0472">Membrane</keyword>
<keyword evidence="3" id="KW-0998">Cell outer membrane</keyword>
<evidence type="ECO:0000259" key="4">
    <source>
        <dbReference type="Pfam" id="PF00593"/>
    </source>
</evidence>
<dbReference type="InterPro" id="IPR036942">
    <property type="entry name" value="Beta-barrel_TonB_sf"/>
</dbReference>
<dbReference type="InterPro" id="IPR000531">
    <property type="entry name" value="Beta-barrel_TonB"/>
</dbReference>
<proteinExistence type="predicted"/>
<dbReference type="SUPFAM" id="SSF56935">
    <property type="entry name" value="Porins"/>
    <property type="match status" value="1"/>
</dbReference>